<gene>
    <name evidence="10" type="ORF">SAMN02745206_00848</name>
</gene>
<feature type="binding site" evidence="7">
    <location>
        <position position="272"/>
    </location>
    <ligand>
        <name>Mg(2+)</name>
        <dbReference type="ChEBI" id="CHEBI:18420"/>
        <label>1</label>
        <note>catalytic</note>
    </ligand>
</feature>
<evidence type="ECO:0000256" key="7">
    <source>
        <dbReference type="PIRSR" id="PIRSR600760-2"/>
    </source>
</evidence>
<evidence type="ECO:0000256" key="3">
    <source>
        <dbReference type="ARBA" id="ARBA00009759"/>
    </source>
</evidence>
<dbReference type="PRINTS" id="PR01959">
    <property type="entry name" value="SBIMPHPHTASE"/>
</dbReference>
<dbReference type="PANTHER" id="PTHR20854:SF4">
    <property type="entry name" value="INOSITOL-1-MONOPHOSPHATASE-RELATED"/>
    <property type="match status" value="1"/>
</dbReference>
<dbReference type="EC" id="3.1.3.25" evidence="8"/>
<feature type="binding site" evidence="7">
    <location>
        <position position="144"/>
    </location>
    <ligand>
        <name>Mg(2+)</name>
        <dbReference type="ChEBI" id="CHEBI:18420"/>
        <label>1</label>
        <note>catalytic</note>
    </ligand>
</feature>
<keyword evidence="6 7" id="KW-0460">Magnesium</keyword>
<dbReference type="PROSITE" id="PS00630">
    <property type="entry name" value="IMP_2"/>
    <property type="match status" value="1"/>
</dbReference>
<feature type="binding site" evidence="7">
    <location>
        <position position="128"/>
    </location>
    <ligand>
        <name>Mg(2+)</name>
        <dbReference type="ChEBI" id="CHEBI:18420"/>
        <label>1</label>
        <note>catalytic</note>
    </ligand>
</feature>
<feature type="binding site" evidence="7">
    <location>
        <position position="146"/>
    </location>
    <ligand>
        <name>Mg(2+)</name>
        <dbReference type="ChEBI" id="CHEBI:18420"/>
        <label>1</label>
        <note>catalytic</note>
    </ligand>
</feature>
<dbReference type="EMBL" id="FQVB01000007">
    <property type="protein sequence ID" value="SHE79498.1"/>
    <property type="molecule type" value="Genomic_DNA"/>
</dbReference>
<evidence type="ECO:0000256" key="1">
    <source>
        <dbReference type="ARBA" id="ARBA00001033"/>
    </source>
</evidence>
<dbReference type="PANTHER" id="PTHR20854">
    <property type="entry name" value="INOSITOL MONOPHOSPHATASE"/>
    <property type="match status" value="1"/>
</dbReference>
<sequence>MMSRSPPLVNAGRIQGWNGSRSGPGTPAQGTETTVVLEICKEALVNKNNSTADPFPLNQEEKQSILRVGRLTVLEAGALIRRRMDGKGPGTVRNKAAFDYVTEVDRLCEDLIVRRLKSAFPHHEVVSEEMEEPPAAASLQWLVDPLDGTTNFIHGFPMVAVSMAFLVEGIPVLGWVLDPVRRELFEAVRGEGATLNGLAIGIRHQASVAEALVATGFPFRRKDLLTPYLRVFQEIFTEVSGIRRAGSAALDLAYTAAGRLDGFWEMGLKPWDVAAGSLLVTEAGGVVSDFWGGTTHVETGHIVAGSPRVHPFLLDAVRNGLAPILHCDAPPDRPAM</sequence>
<evidence type="ECO:0000256" key="8">
    <source>
        <dbReference type="RuleBase" id="RU364068"/>
    </source>
</evidence>
<evidence type="ECO:0000256" key="6">
    <source>
        <dbReference type="ARBA" id="ARBA00022842"/>
    </source>
</evidence>
<dbReference type="InterPro" id="IPR022337">
    <property type="entry name" value="Inositol_monophosphatase_SuhB"/>
</dbReference>
<keyword evidence="5 8" id="KW-0378">Hydrolase</keyword>
<dbReference type="InterPro" id="IPR020583">
    <property type="entry name" value="Inositol_monoP_metal-BS"/>
</dbReference>
<dbReference type="Proteomes" id="UP000184076">
    <property type="component" value="Unassembled WGS sequence"/>
</dbReference>
<feature type="binding site" evidence="7">
    <location>
        <position position="147"/>
    </location>
    <ligand>
        <name>Mg(2+)</name>
        <dbReference type="ChEBI" id="CHEBI:18420"/>
        <label>1</label>
        <note>catalytic</note>
    </ligand>
</feature>
<proteinExistence type="inferred from homology"/>
<evidence type="ECO:0000313" key="11">
    <source>
        <dbReference type="Proteomes" id="UP000184076"/>
    </source>
</evidence>
<dbReference type="InterPro" id="IPR033942">
    <property type="entry name" value="IMPase"/>
</dbReference>
<dbReference type="STRING" id="1121391.SAMN02745206_00848"/>
<dbReference type="Pfam" id="PF00459">
    <property type="entry name" value="Inositol_P"/>
    <property type="match status" value="1"/>
</dbReference>
<name>A0A1M4WE30_9BACT</name>
<dbReference type="FunFam" id="3.30.540.10:FF:000003">
    <property type="entry name" value="Inositol-1-monophosphatase"/>
    <property type="match status" value="1"/>
</dbReference>
<feature type="compositionally biased region" description="Polar residues" evidence="9">
    <location>
        <begin position="17"/>
        <end position="31"/>
    </location>
</feature>
<dbReference type="Gene3D" id="3.40.190.80">
    <property type="match status" value="1"/>
</dbReference>
<reference evidence="11" key="1">
    <citation type="submission" date="2016-11" db="EMBL/GenBank/DDBJ databases">
        <authorList>
            <person name="Varghese N."/>
            <person name="Submissions S."/>
        </authorList>
    </citation>
    <scope>NUCLEOTIDE SEQUENCE [LARGE SCALE GENOMIC DNA]</scope>
    <source>
        <strain evidence="11">DSM 9756</strain>
    </source>
</reference>
<comment type="catalytic activity">
    <reaction evidence="1 8">
        <text>a myo-inositol phosphate + H2O = myo-inositol + phosphate</text>
        <dbReference type="Rhea" id="RHEA:24056"/>
        <dbReference type="ChEBI" id="CHEBI:15377"/>
        <dbReference type="ChEBI" id="CHEBI:17268"/>
        <dbReference type="ChEBI" id="CHEBI:43474"/>
        <dbReference type="ChEBI" id="CHEBI:84139"/>
        <dbReference type="EC" id="3.1.3.25"/>
    </reaction>
</comment>
<dbReference type="InterPro" id="IPR020550">
    <property type="entry name" value="Inositol_monophosphatase_CS"/>
</dbReference>
<evidence type="ECO:0000256" key="9">
    <source>
        <dbReference type="SAM" id="MobiDB-lite"/>
    </source>
</evidence>
<evidence type="ECO:0000256" key="4">
    <source>
        <dbReference type="ARBA" id="ARBA00022723"/>
    </source>
</evidence>
<organism evidence="10 11">
    <name type="scientific">Desulfacinum infernum DSM 9756</name>
    <dbReference type="NCBI Taxonomy" id="1121391"/>
    <lineage>
        <taxon>Bacteria</taxon>
        <taxon>Pseudomonadati</taxon>
        <taxon>Thermodesulfobacteriota</taxon>
        <taxon>Syntrophobacteria</taxon>
        <taxon>Syntrophobacterales</taxon>
        <taxon>Syntrophobacteraceae</taxon>
        <taxon>Desulfacinum</taxon>
    </lineage>
</organism>
<dbReference type="GO" id="GO:0007165">
    <property type="term" value="P:signal transduction"/>
    <property type="evidence" value="ECO:0007669"/>
    <property type="project" value="TreeGrafter"/>
</dbReference>
<protein>
    <recommendedName>
        <fullName evidence="8">Inositol-1-monophosphatase</fullName>
        <ecNumber evidence="8">3.1.3.25</ecNumber>
    </recommendedName>
</protein>
<feature type="region of interest" description="Disordered" evidence="9">
    <location>
        <begin position="1"/>
        <end position="31"/>
    </location>
</feature>
<dbReference type="PROSITE" id="PS00629">
    <property type="entry name" value="IMP_1"/>
    <property type="match status" value="1"/>
</dbReference>
<dbReference type="InterPro" id="IPR000760">
    <property type="entry name" value="Inositol_monophosphatase-like"/>
</dbReference>
<dbReference type="AlphaFoldDB" id="A0A1M4WE30"/>
<keyword evidence="11" id="KW-1185">Reference proteome</keyword>
<dbReference type="SUPFAM" id="SSF56655">
    <property type="entry name" value="Carbohydrate phosphatase"/>
    <property type="match status" value="1"/>
</dbReference>
<evidence type="ECO:0000256" key="5">
    <source>
        <dbReference type="ARBA" id="ARBA00022801"/>
    </source>
</evidence>
<accession>A0A1M4WE30</accession>
<evidence type="ECO:0000256" key="2">
    <source>
        <dbReference type="ARBA" id="ARBA00001946"/>
    </source>
</evidence>
<comment type="cofactor">
    <cofactor evidence="2 7 8">
        <name>Mg(2+)</name>
        <dbReference type="ChEBI" id="CHEBI:18420"/>
    </cofactor>
</comment>
<dbReference type="GO" id="GO:0046854">
    <property type="term" value="P:phosphatidylinositol phosphate biosynthetic process"/>
    <property type="evidence" value="ECO:0007669"/>
    <property type="project" value="InterPro"/>
</dbReference>
<keyword evidence="4 7" id="KW-0479">Metal-binding</keyword>
<evidence type="ECO:0000313" key="10">
    <source>
        <dbReference type="EMBL" id="SHE79498.1"/>
    </source>
</evidence>
<dbReference type="PRINTS" id="PR00377">
    <property type="entry name" value="IMPHPHTASES"/>
</dbReference>
<dbReference type="GO" id="GO:0008934">
    <property type="term" value="F:inositol monophosphate 1-phosphatase activity"/>
    <property type="evidence" value="ECO:0007669"/>
    <property type="project" value="InterPro"/>
</dbReference>
<dbReference type="CDD" id="cd01639">
    <property type="entry name" value="IMPase"/>
    <property type="match status" value="1"/>
</dbReference>
<dbReference type="GO" id="GO:0046872">
    <property type="term" value="F:metal ion binding"/>
    <property type="evidence" value="ECO:0007669"/>
    <property type="project" value="UniProtKB-KW"/>
</dbReference>
<dbReference type="GO" id="GO:0006020">
    <property type="term" value="P:inositol metabolic process"/>
    <property type="evidence" value="ECO:0007669"/>
    <property type="project" value="TreeGrafter"/>
</dbReference>
<comment type="similarity">
    <text evidence="3 8">Belongs to the inositol monophosphatase superfamily.</text>
</comment>
<dbReference type="Gene3D" id="3.30.540.10">
    <property type="entry name" value="Fructose-1,6-Bisphosphatase, subunit A, domain 1"/>
    <property type="match status" value="1"/>
</dbReference>